<protein>
    <recommendedName>
        <fullName evidence="3">Rhodanese domain-containing protein</fullName>
    </recommendedName>
</protein>
<dbReference type="Gene3D" id="1.10.780.10">
    <property type="entry name" value="Hydroxylamine Oxidoreductase, Chain A, domain 1"/>
    <property type="match status" value="2"/>
</dbReference>
<feature type="transmembrane region" description="Helical" evidence="2">
    <location>
        <begin position="683"/>
        <end position="705"/>
    </location>
</feature>
<keyword evidence="1" id="KW-0732">Signal</keyword>
<feature type="transmembrane region" description="Helical" evidence="2">
    <location>
        <begin position="480"/>
        <end position="502"/>
    </location>
</feature>
<keyword evidence="2" id="KW-0472">Membrane</keyword>
<organism evidence="4 5">
    <name type="scientific">Helicobacter brantae</name>
    <dbReference type="NCBI Taxonomy" id="375927"/>
    <lineage>
        <taxon>Bacteria</taxon>
        <taxon>Pseudomonadati</taxon>
        <taxon>Campylobacterota</taxon>
        <taxon>Epsilonproteobacteria</taxon>
        <taxon>Campylobacterales</taxon>
        <taxon>Helicobacteraceae</taxon>
        <taxon>Helicobacter</taxon>
    </lineage>
</organism>
<dbReference type="EMBL" id="NXLV01000002">
    <property type="protein sequence ID" value="RDU71813.1"/>
    <property type="molecule type" value="Genomic_DNA"/>
</dbReference>
<dbReference type="InterPro" id="IPR051829">
    <property type="entry name" value="Multiheme_Cytochr_ET"/>
</dbReference>
<dbReference type="AlphaFoldDB" id="A0A3D8J326"/>
<reference evidence="4 5" key="1">
    <citation type="submission" date="2018-04" db="EMBL/GenBank/DDBJ databases">
        <title>Novel Campyloabacter and Helicobacter Species and Strains.</title>
        <authorList>
            <person name="Mannion A.J."/>
            <person name="Shen Z."/>
            <person name="Fox J.G."/>
        </authorList>
    </citation>
    <scope>NUCLEOTIDE SEQUENCE [LARGE SCALE GENOMIC DNA]</scope>
    <source>
        <strain evidence="4 5">MIT 04-9366</strain>
    </source>
</reference>
<evidence type="ECO:0000259" key="3">
    <source>
        <dbReference type="PROSITE" id="PS50206"/>
    </source>
</evidence>
<evidence type="ECO:0000313" key="5">
    <source>
        <dbReference type="Proteomes" id="UP000257045"/>
    </source>
</evidence>
<evidence type="ECO:0000256" key="1">
    <source>
        <dbReference type="ARBA" id="ARBA00022729"/>
    </source>
</evidence>
<dbReference type="Gene3D" id="3.40.250.10">
    <property type="entry name" value="Rhodanese-like domain"/>
    <property type="match status" value="1"/>
</dbReference>
<accession>A0A3D8J326</accession>
<feature type="transmembrane region" description="Helical" evidence="2">
    <location>
        <begin position="436"/>
        <end position="453"/>
    </location>
</feature>
<evidence type="ECO:0000313" key="4">
    <source>
        <dbReference type="EMBL" id="RDU71813.1"/>
    </source>
</evidence>
<keyword evidence="5" id="KW-1185">Reference proteome</keyword>
<comment type="caution">
    <text evidence="4">The sequence shown here is derived from an EMBL/GenBank/DDBJ whole genome shotgun (WGS) entry which is preliminary data.</text>
</comment>
<dbReference type="Gene3D" id="1.20.950.20">
    <property type="entry name" value="Transmembrane di-heme cytochromes, Chain C"/>
    <property type="match status" value="1"/>
</dbReference>
<dbReference type="SUPFAM" id="SSF52821">
    <property type="entry name" value="Rhodanese/Cell cycle control phosphatase"/>
    <property type="match status" value="1"/>
</dbReference>
<dbReference type="InterPro" id="IPR036280">
    <property type="entry name" value="Multihaem_cyt_sf"/>
</dbReference>
<dbReference type="SUPFAM" id="SSF48695">
    <property type="entry name" value="Multiheme cytochromes"/>
    <property type="match status" value="1"/>
</dbReference>
<dbReference type="Proteomes" id="UP000257045">
    <property type="component" value="Unassembled WGS sequence"/>
</dbReference>
<sequence length="712" mass="81743">MFLVMTLTLPTLFLNAEGNGRIGAIEGVPTISLSEAQKLMGEPNVYVFDINSEKDRKSNGYIPKSISINEQNWESKLPKDKNATLIFYGLNRFNFQASQIAGAAIERGYKNSFVMLDGIETWITSGREVEKEEIVKWEDAKQILDFKDTIHSRLTFEATPACRDCHAGDNKGIKVTTAATRELINQKCSECHKKTKEHFDKSVHSLSYFDKEAKREQILKELEVSKNPSKELQAPLQSEHCGDVVEKDIKQKPLCNDCHSIHITPTFNGILSQKQVADLKCGECHKEKQKSFHHTFHGKGMALSSAGETPSVATCFDCHGKHNILPSKDRNSTLSIINRVDTCKSCHPNADKNFSDWIAHADYTKKDGGSAVLFYIYIFMTCLVVGVFLFFGAHTLLWSIRLIMLRIQHPKEWKEAQKVMHADKVKIRRFSTLHRIQHFFMASSFLGLSFSGLPQKFYDSSWAKTMIDWMGGDITNATTIHHISAIVMFAVFFSHIGEILILNWRRRDSVRNPQTGKIEIRRILKALFGPDSLMPNMQDLRDMKAHFKWFFGRGPRPQFDRWTYWEKFDYLAVFWGMFVIGISGLILWFPAFFSLFLPGWAINAATLIHSDEALLATGFIFAIHFFNTHFRADRFPMDTVIFSGIVSEEEVKHERGQWYERLKESGKLEKLYDKDSKFASYKWLAKSAGFVMLFLGLAFLFLMIYDFIEKMF</sequence>
<feature type="transmembrane region" description="Helical" evidence="2">
    <location>
        <begin position="374"/>
        <end position="398"/>
    </location>
</feature>
<keyword evidence="2" id="KW-1133">Transmembrane helix</keyword>
<feature type="transmembrane region" description="Helical" evidence="2">
    <location>
        <begin position="570"/>
        <end position="593"/>
    </location>
</feature>
<gene>
    <name evidence="4" type="ORF">CQA58_01865</name>
</gene>
<dbReference type="OrthoDB" id="9814800at2"/>
<dbReference type="PROSITE" id="PS50206">
    <property type="entry name" value="RHODANESE_3"/>
    <property type="match status" value="1"/>
</dbReference>
<dbReference type="GO" id="GO:0016491">
    <property type="term" value="F:oxidoreductase activity"/>
    <property type="evidence" value="ECO:0007669"/>
    <property type="project" value="TreeGrafter"/>
</dbReference>
<name>A0A3D8J326_9HELI</name>
<feature type="domain" description="Rhodanese" evidence="3">
    <location>
        <begin position="41"/>
        <end position="131"/>
    </location>
</feature>
<proteinExistence type="predicted"/>
<dbReference type="PANTHER" id="PTHR35038">
    <property type="entry name" value="DISSIMILATORY SULFITE REDUCTASE SIRA"/>
    <property type="match status" value="1"/>
</dbReference>
<dbReference type="PANTHER" id="PTHR35038:SF6">
    <property type="entry name" value="SURFACE LOCALIZED DECAHEME CYTOCHROME C LIPOPROTEIN"/>
    <property type="match status" value="1"/>
</dbReference>
<dbReference type="Pfam" id="PF00581">
    <property type="entry name" value="Rhodanese"/>
    <property type="match status" value="1"/>
</dbReference>
<keyword evidence="2" id="KW-0812">Transmembrane</keyword>
<evidence type="ECO:0000256" key="2">
    <source>
        <dbReference type="SAM" id="Phobius"/>
    </source>
</evidence>
<dbReference type="SMART" id="SM00450">
    <property type="entry name" value="RHOD"/>
    <property type="match status" value="1"/>
</dbReference>
<dbReference type="InterPro" id="IPR001763">
    <property type="entry name" value="Rhodanese-like_dom"/>
</dbReference>
<dbReference type="InterPro" id="IPR036873">
    <property type="entry name" value="Rhodanese-like_dom_sf"/>
</dbReference>
<feature type="transmembrane region" description="Helical" evidence="2">
    <location>
        <begin position="613"/>
        <end position="630"/>
    </location>
</feature>